<accession>A0A419NEP7</accession>
<keyword evidence="2" id="KW-1185">Reference proteome</keyword>
<dbReference type="Proteomes" id="UP000284908">
    <property type="component" value="Unassembled WGS sequence"/>
</dbReference>
<protein>
    <submittedName>
        <fullName evidence="1">Uncharacterized protein</fullName>
    </submittedName>
</protein>
<dbReference type="RefSeq" id="WP_120131208.1">
    <property type="nucleotide sequence ID" value="NZ_RAHH01000002.1"/>
</dbReference>
<organism evidence="1 2">
    <name type="scientific">Rahnella woolbedingensis</name>
    <dbReference type="NCBI Taxonomy" id="1510574"/>
    <lineage>
        <taxon>Bacteria</taxon>
        <taxon>Pseudomonadati</taxon>
        <taxon>Pseudomonadota</taxon>
        <taxon>Gammaproteobacteria</taxon>
        <taxon>Enterobacterales</taxon>
        <taxon>Yersiniaceae</taxon>
        <taxon>Rahnella</taxon>
    </lineage>
</organism>
<evidence type="ECO:0000313" key="2">
    <source>
        <dbReference type="Proteomes" id="UP000284908"/>
    </source>
</evidence>
<evidence type="ECO:0000313" key="1">
    <source>
        <dbReference type="EMBL" id="RJT47196.1"/>
    </source>
</evidence>
<gene>
    <name evidence="1" type="ORF">D6C13_02210</name>
</gene>
<comment type="caution">
    <text evidence="1">The sequence shown here is derived from an EMBL/GenBank/DDBJ whole genome shotgun (WGS) entry which is preliminary data.</text>
</comment>
<name>A0A419NEP7_9GAMM</name>
<sequence length="98" mass="11262">MAQQMWERYEMDFLIEVASTMTLKEISEKLERTEGAIKNKASYLGITLLSAKAWSPWTPEQAALFSTHSDKEISLITGRTVKSVCSKRYQLKIYRRAA</sequence>
<dbReference type="OrthoDB" id="1669646at2"/>
<dbReference type="EMBL" id="RAHH01000002">
    <property type="protein sequence ID" value="RJT47196.1"/>
    <property type="molecule type" value="Genomic_DNA"/>
</dbReference>
<reference evidence="1 2" key="1">
    <citation type="submission" date="2018-09" db="EMBL/GenBank/DDBJ databases">
        <authorList>
            <person name="Le Fleche-Mateos A."/>
        </authorList>
    </citation>
    <scope>NUCLEOTIDE SEQUENCE [LARGE SCALE GENOMIC DNA]</scope>
    <source>
        <strain evidence="1 2">DSM 27399</strain>
    </source>
</reference>
<proteinExistence type="predicted"/>
<dbReference type="AlphaFoldDB" id="A0A419NEP7"/>